<evidence type="ECO:0000256" key="1">
    <source>
        <dbReference type="SAM" id="SignalP"/>
    </source>
</evidence>
<proteinExistence type="predicted"/>
<dbReference type="EMBL" id="JACIHM010000001">
    <property type="protein sequence ID" value="MBB4445260.1"/>
    <property type="molecule type" value="Genomic_DNA"/>
</dbReference>
<gene>
    <name evidence="4" type="ORF">GGE31_001043</name>
    <name evidence="3" type="ORF">GGE33_000742</name>
    <name evidence="5" type="ORF">GGE35_001042</name>
</gene>
<feature type="signal peptide" evidence="1">
    <location>
        <begin position="1"/>
        <end position="22"/>
    </location>
</feature>
<dbReference type="AlphaFoldDB" id="A0A7W6S4G8"/>
<evidence type="ECO:0000313" key="5">
    <source>
        <dbReference type="EMBL" id="MBB4445260.1"/>
    </source>
</evidence>
<dbReference type="RefSeq" id="WP_183821278.1">
    <property type="nucleotide sequence ID" value="NZ_JACIGW010000001.1"/>
</dbReference>
<feature type="chain" id="PRO_5036214142" description="PepSY domain-containing protein" evidence="1">
    <location>
        <begin position="23"/>
        <end position="96"/>
    </location>
</feature>
<dbReference type="EMBL" id="JACIGY010000001">
    <property type="protein sequence ID" value="MBB4410572.1"/>
    <property type="molecule type" value="Genomic_DNA"/>
</dbReference>
<keyword evidence="7" id="KW-1185">Reference proteome</keyword>
<evidence type="ECO:0000313" key="6">
    <source>
        <dbReference type="Proteomes" id="UP000520770"/>
    </source>
</evidence>
<organism evidence="3 6">
    <name type="scientific">Aliirhizobium cellulosilyticum</name>
    <dbReference type="NCBI Taxonomy" id="393664"/>
    <lineage>
        <taxon>Bacteria</taxon>
        <taxon>Pseudomonadati</taxon>
        <taxon>Pseudomonadota</taxon>
        <taxon>Alphaproteobacteria</taxon>
        <taxon>Hyphomicrobiales</taxon>
        <taxon>Rhizobiaceae</taxon>
        <taxon>Aliirhizobium</taxon>
    </lineage>
</organism>
<evidence type="ECO:0000313" key="4">
    <source>
        <dbReference type="EMBL" id="MBB4410572.1"/>
    </source>
</evidence>
<reference evidence="6 7" key="1">
    <citation type="submission" date="2020-08" db="EMBL/GenBank/DDBJ databases">
        <title>Genomic Encyclopedia of Type Strains, Phase IV (KMG-V): Genome sequencing to study the core and pangenomes of soil and plant-associated prokaryotes.</title>
        <authorList>
            <person name="Whitman W."/>
        </authorList>
    </citation>
    <scope>NUCLEOTIDE SEQUENCE [LARGE SCALE GENOMIC DNA]</scope>
    <source>
        <strain evidence="4 7">SEMIA 444</strain>
        <strain evidence="3 6">SEMIA 448</strain>
        <strain evidence="5 8">SEMIA 452</strain>
    </source>
</reference>
<accession>A0A7W6S4G8</accession>
<evidence type="ECO:0000313" key="7">
    <source>
        <dbReference type="Proteomes" id="UP000524535"/>
    </source>
</evidence>
<feature type="domain" description="PepSY" evidence="2">
    <location>
        <begin position="7"/>
        <end position="88"/>
    </location>
</feature>
<evidence type="ECO:0000259" key="2">
    <source>
        <dbReference type="Pfam" id="PF13670"/>
    </source>
</evidence>
<comment type="caution">
    <text evidence="3">The sequence shown here is derived from an EMBL/GenBank/DDBJ whole genome shotgun (WGS) entry which is preliminary data.</text>
</comment>
<keyword evidence="1" id="KW-0732">Signal</keyword>
<name>A0A7W6S4G8_9HYPH</name>
<evidence type="ECO:0000313" key="3">
    <source>
        <dbReference type="EMBL" id="MBB4347034.1"/>
    </source>
</evidence>
<evidence type="ECO:0000313" key="8">
    <source>
        <dbReference type="Proteomes" id="UP000576087"/>
    </source>
</evidence>
<dbReference type="Proteomes" id="UP000576087">
    <property type="component" value="Unassembled WGS sequence"/>
</dbReference>
<dbReference type="Proteomes" id="UP000520770">
    <property type="component" value="Unassembled WGS sequence"/>
</dbReference>
<dbReference type="Pfam" id="PF13670">
    <property type="entry name" value="PepSY_2"/>
    <property type="match status" value="1"/>
</dbReference>
<sequence length="96" mass="10686">MKSIILAAVALSSVGFASVAHADDDDRRRCGNVPIADWMSEADLRNRIAPLGLEIRDINIDDGCYEVEARNKDGRKMEIKFHPQSGEQVWIDGDDD</sequence>
<protein>
    <recommendedName>
        <fullName evidence="2">PepSY domain-containing protein</fullName>
    </recommendedName>
</protein>
<dbReference type="Proteomes" id="UP000524535">
    <property type="component" value="Unassembled WGS sequence"/>
</dbReference>
<dbReference type="EMBL" id="JACIGW010000001">
    <property type="protein sequence ID" value="MBB4347034.1"/>
    <property type="molecule type" value="Genomic_DNA"/>
</dbReference>
<dbReference type="InterPro" id="IPR025711">
    <property type="entry name" value="PepSY"/>
</dbReference>